<dbReference type="PANTHER" id="PTHR24213">
    <property type="entry name" value="ACTIN-BINDING LIM PROTEIN"/>
    <property type="match status" value="1"/>
</dbReference>
<evidence type="ECO:0000256" key="1">
    <source>
        <dbReference type="SAM" id="MobiDB-lite"/>
    </source>
</evidence>
<dbReference type="GO" id="GO:0005886">
    <property type="term" value="C:plasma membrane"/>
    <property type="evidence" value="ECO:0007669"/>
    <property type="project" value="TreeGrafter"/>
</dbReference>
<dbReference type="GO" id="GO:0051017">
    <property type="term" value="P:actin filament bundle assembly"/>
    <property type="evidence" value="ECO:0007669"/>
    <property type="project" value="TreeGrafter"/>
</dbReference>
<feature type="compositionally biased region" description="Low complexity" evidence="1">
    <location>
        <begin position="118"/>
        <end position="141"/>
    </location>
</feature>
<evidence type="ECO:0000313" key="3">
    <source>
        <dbReference type="Ensembl" id="ENSNMLP00000017423.1"/>
    </source>
</evidence>
<proteinExistence type="predicted"/>
<organism evidence="3 4">
    <name type="scientific">Neogobius melanostomus</name>
    <name type="common">round goby</name>
    <dbReference type="NCBI Taxonomy" id="47308"/>
    <lineage>
        <taxon>Eukaryota</taxon>
        <taxon>Metazoa</taxon>
        <taxon>Chordata</taxon>
        <taxon>Craniata</taxon>
        <taxon>Vertebrata</taxon>
        <taxon>Euteleostomi</taxon>
        <taxon>Actinopterygii</taxon>
        <taxon>Neopterygii</taxon>
        <taxon>Teleostei</taxon>
        <taxon>Neoteleostei</taxon>
        <taxon>Acanthomorphata</taxon>
        <taxon>Gobiaria</taxon>
        <taxon>Gobiiformes</taxon>
        <taxon>Gobioidei</taxon>
        <taxon>Gobiidae</taxon>
        <taxon>Benthophilinae</taxon>
        <taxon>Neogobiini</taxon>
        <taxon>Neogobius</taxon>
    </lineage>
</organism>
<feature type="compositionally biased region" description="Basic and acidic residues" evidence="1">
    <location>
        <begin position="306"/>
        <end position="317"/>
    </location>
</feature>
<feature type="compositionally biased region" description="Low complexity" evidence="1">
    <location>
        <begin position="333"/>
        <end position="357"/>
    </location>
</feature>
<dbReference type="InterPro" id="IPR032402">
    <property type="entry name" value="AbLIM_anchor"/>
</dbReference>
<dbReference type="InterPro" id="IPR051618">
    <property type="entry name" value="Actin-binding_LIM"/>
</dbReference>
<evidence type="ECO:0000259" key="2">
    <source>
        <dbReference type="Pfam" id="PF16182"/>
    </source>
</evidence>
<feature type="region of interest" description="Disordered" evidence="1">
    <location>
        <begin position="256"/>
        <end position="357"/>
    </location>
</feature>
<dbReference type="GO" id="GO:0051015">
    <property type="term" value="F:actin filament binding"/>
    <property type="evidence" value="ECO:0007669"/>
    <property type="project" value="TreeGrafter"/>
</dbReference>
<dbReference type="Ensembl" id="ENSNMLT00000019597.1">
    <property type="protein sequence ID" value="ENSNMLP00000017423.1"/>
    <property type="gene ID" value="ENSNMLG00000011512.1"/>
</dbReference>
<dbReference type="PANTHER" id="PTHR24213:SF17">
    <property type="entry name" value="DEMATIN"/>
    <property type="match status" value="1"/>
</dbReference>
<feature type="compositionally biased region" description="Polar residues" evidence="1">
    <location>
        <begin position="104"/>
        <end position="117"/>
    </location>
</feature>
<accession>A0A8C6T7I8</accession>
<sequence length="357" mass="38948">MMMPKPSAQTSPGSVLSLRPTVPGSPVTITARVDGGVIGYKDLAALPRDKAILEIERPDLMLYQPHYCYSPVERSLSPFSVSPPPSPDHLLKETRDWLDRRSGGESSPSSTNQSRPHSSLSTPTTPQTTPTSTQPSKTLPLHFHRPENGNNIYKKPPIYKQVVSSAPQGKHMEDLIIESSKFPAAQAPDPNRPSAIETESWPCPPSTAVIEQESRRKGPVTDEEEEETDDFFNLRVLQKQQLNKIQSNIGKILLKEEMHKSSAPMRRKKTRSLPERNTGSKSSKVAPSDTTELSRPTEFGQTDAAETERRLSDRQRDVSAGAAPVQGVSIHSAGGDAAWAEPAAPGGRPHAARAPPV</sequence>
<dbReference type="AlphaFoldDB" id="A0A8C6T7I8"/>
<dbReference type="GO" id="GO:0015629">
    <property type="term" value="C:actin cytoskeleton"/>
    <property type="evidence" value="ECO:0007669"/>
    <property type="project" value="TreeGrafter"/>
</dbReference>
<name>A0A8C6T7I8_9GOBI</name>
<feature type="region of interest" description="Disordered" evidence="1">
    <location>
        <begin position="99"/>
        <end position="154"/>
    </location>
</feature>
<dbReference type="Proteomes" id="UP000694523">
    <property type="component" value="Unplaced"/>
</dbReference>
<feature type="domain" description="Putative adherens-junction anchoring" evidence="2">
    <location>
        <begin position="9"/>
        <end position="308"/>
    </location>
</feature>
<feature type="region of interest" description="Disordered" evidence="1">
    <location>
        <begin position="183"/>
        <end position="228"/>
    </location>
</feature>
<evidence type="ECO:0000313" key="4">
    <source>
        <dbReference type="Proteomes" id="UP000694523"/>
    </source>
</evidence>
<dbReference type="GO" id="GO:0030032">
    <property type="term" value="P:lamellipodium assembly"/>
    <property type="evidence" value="ECO:0007669"/>
    <property type="project" value="TreeGrafter"/>
</dbReference>
<reference evidence="3" key="1">
    <citation type="submission" date="2025-08" db="UniProtKB">
        <authorList>
            <consortium name="Ensembl"/>
        </authorList>
    </citation>
    <scope>IDENTIFICATION</scope>
</reference>
<feature type="compositionally biased region" description="Polar residues" evidence="1">
    <location>
        <begin position="275"/>
        <end position="294"/>
    </location>
</feature>
<keyword evidence="4" id="KW-1185">Reference proteome</keyword>
<reference evidence="3" key="2">
    <citation type="submission" date="2025-09" db="UniProtKB">
        <authorList>
            <consortium name="Ensembl"/>
        </authorList>
    </citation>
    <scope>IDENTIFICATION</scope>
</reference>
<protein>
    <recommendedName>
        <fullName evidence="2">Putative adherens-junction anchoring domain-containing protein</fullName>
    </recommendedName>
</protein>
<dbReference type="Pfam" id="PF16182">
    <property type="entry name" value="AbLIM_anchor"/>
    <property type="match status" value="1"/>
</dbReference>